<evidence type="ECO:0000313" key="2">
    <source>
        <dbReference type="Proteomes" id="UP000624709"/>
    </source>
</evidence>
<reference evidence="1 2" key="1">
    <citation type="submission" date="2021-01" db="EMBL/GenBank/DDBJ databases">
        <title>Whole genome shotgun sequence of Actinoplanes palleronii NBRC 14916.</title>
        <authorList>
            <person name="Komaki H."/>
            <person name="Tamura T."/>
        </authorList>
    </citation>
    <scope>NUCLEOTIDE SEQUENCE [LARGE SCALE GENOMIC DNA]</scope>
    <source>
        <strain evidence="1 2">NBRC 14916</strain>
    </source>
</reference>
<dbReference type="Proteomes" id="UP000624709">
    <property type="component" value="Unassembled WGS sequence"/>
</dbReference>
<name>A0ABQ4BRX1_9ACTN</name>
<gene>
    <name evidence="1" type="ORF">Apa02nite_095240</name>
</gene>
<organism evidence="1 2">
    <name type="scientific">Actinoplanes palleronii</name>
    <dbReference type="NCBI Taxonomy" id="113570"/>
    <lineage>
        <taxon>Bacteria</taxon>
        <taxon>Bacillati</taxon>
        <taxon>Actinomycetota</taxon>
        <taxon>Actinomycetes</taxon>
        <taxon>Micromonosporales</taxon>
        <taxon>Micromonosporaceae</taxon>
        <taxon>Actinoplanes</taxon>
    </lineage>
</organism>
<accession>A0ABQ4BRX1</accession>
<evidence type="ECO:0000313" key="1">
    <source>
        <dbReference type="EMBL" id="GIE73416.1"/>
    </source>
</evidence>
<comment type="caution">
    <text evidence="1">The sequence shown here is derived from an EMBL/GenBank/DDBJ whole genome shotgun (WGS) entry which is preliminary data.</text>
</comment>
<dbReference type="RefSeq" id="WP_373873102.1">
    <property type="nucleotide sequence ID" value="NZ_BAAATY010000064.1"/>
</dbReference>
<dbReference type="EMBL" id="BOMS01000172">
    <property type="protein sequence ID" value="GIE73416.1"/>
    <property type="molecule type" value="Genomic_DNA"/>
</dbReference>
<sequence>MDTIEAHFTRPEPRRRFRYFDAGLLAPLPVKNYWTIAEHAGDDGPGAVTRSNGRTDHGAIPVRCICPAPAGCAPRPFEDRFHTL</sequence>
<protein>
    <submittedName>
        <fullName evidence="1">Uncharacterized protein</fullName>
    </submittedName>
</protein>
<proteinExistence type="predicted"/>
<keyword evidence="2" id="KW-1185">Reference proteome</keyword>